<feature type="domain" description="Toprim" evidence="1">
    <location>
        <begin position="91"/>
        <end position="174"/>
    </location>
</feature>
<dbReference type="EnsemblBacteria" id="ABK76793">
    <property type="protein sequence ID" value="ABK76793"/>
    <property type="gene ID" value="CENSYa_0148"/>
</dbReference>
<gene>
    <name evidence="2" type="ordered locus">CENSYa_0148</name>
</gene>
<sequence>MPNSKESVGTITIQLGSDIDHTSIEYYIEEIERVDKFIAKFNTIYSGSTSNLRHQKKLYLSNKARAKQKLTSGGMVNLEGLVHGKNIDRTRWIILVEGAADVGRLSQLGYQNTLEVGGARLDDRALAFARTKEKIIAFMDGDEEGIDNLRRLRNTIKIDEPLLADKGIEVENLPLNRIREILEPASKKMSRELL</sequence>
<evidence type="ECO:0000313" key="2">
    <source>
        <dbReference type="EMBL" id="ABK76793.1"/>
    </source>
</evidence>
<dbReference type="Pfam" id="PF13662">
    <property type="entry name" value="Toprim_4"/>
    <property type="match status" value="1"/>
</dbReference>
<dbReference type="GO" id="GO:0005737">
    <property type="term" value="C:cytoplasm"/>
    <property type="evidence" value="ECO:0007669"/>
    <property type="project" value="TreeGrafter"/>
</dbReference>
<dbReference type="EMBL" id="DP000238">
    <property type="protein sequence ID" value="ABK76793.1"/>
    <property type="molecule type" value="Genomic_DNA"/>
</dbReference>
<dbReference type="GO" id="GO:0006269">
    <property type="term" value="P:DNA replication, synthesis of primer"/>
    <property type="evidence" value="ECO:0007669"/>
    <property type="project" value="TreeGrafter"/>
</dbReference>
<reference evidence="2 3" key="1">
    <citation type="journal article" date="2006" name="Proc. Natl. Acad. Sci. U.S.A.">
        <title>Genomic analysis of the uncultivated marine crenarchaeote Cenarchaeum symbiosum.</title>
        <authorList>
            <person name="Hallam S.J."/>
            <person name="Konstantinidis K.T."/>
            <person name="Putnam N."/>
            <person name="Schleper C."/>
            <person name="Watanabe Y."/>
            <person name="Sugahara J."/>
            <person name="Preston C."/>
            <person name="de la Torre J."/>
            <person name="Richardson P.M."/>
            <person name="DeLong E.F."/>
        </authorList>
    </citation>
    <scope>NUCLEOTIDE SEQUENCE [LARGE SCALE GENOMIC DNA]</scope>
    <source>
        <strain evidence="3">A</strain>
    </source>
</reference>
<dbReference type="CDD" id="cd01029">
    <property type="entry name" value="TOPRIM_primases"/>
    <property type="match status" value="1"/>
</dbReference>
<dbReference type="InterPro" id="IPR034154">
    <property type="entry name" value="TOPRIM_DnaG/twinkle"/>
</dbReference>
<dbReference type="InterPro" id="IPR006171">
    <property type="entry name" value="TOPRIM_dom"/>
</dbReference>
<name>A0RTX6_CENSY</name>
<accession>A0RTX6</accession>
<dbReference type="HOGENOM" id="CLU_088475_0_0_2"/>
<dbReference type="PANTHER" id="PTHR30313:SF2">
    <property type="entry name" value="DNA PRIMASE"/>
    <property type="match status" value="1"/>
</dbReference>
<organism evidence="2 3">
    <name type="scientific">Cenarchaeum symbiosum (strain A)</name>
    <dbReference type="NCBI Taxonomy" id="414004"/>
    <lineage>
        <taxon>Archaea</taxon>
        <taxon>Nitrososphaerota</taxon>
        <taxon>Candidatus Cenarchaeales</taxon>
        <taxon>Candidatus Cenarchaeaceae</taxon>
        <taxon>Candidatus Cenarchaeum</taxon>
    </lineage>
</organism>
<dbReference type="Gene3D" id="3.40.1360.10">
    <property type="match status" value="1"/>
</dbReference>
<dbReference type="InterPro" id="IPR050219">
    <property type="entry name" value="DnaG_primase"/>
</dbReference>
<evidence type="ECO:0000259" key="1">
    <source>
        <dbReference type="PROSITE" id="PS50880"/>
    </source>
</evidence>
<dbReference type="SMART" id="SM00493">
    <property type="entry name" value="TOPRIM"/>
    <property type="match status" value="1"/>
</dbReference>
<dbReference type="AlphaFoldDB" id="A0RTX6"/>
<evidence type="ECO:0000313" key="3">
    <source>
        <dbReference type="Proteomes" id="UP000000758"/>
    </source>
</evidence>
<dbReference type="PANTHER" id="PTHR30313">
    <property type="entry name" value="DNA PRIMASE"/>
    <property type="match status" value="1"/>
</dbReference>
<dbReference type="PROSITE" id="PS50880">
    <property type="entry name" value="TOPRIM"/>
    <property type="match status" value="1"/>
</dbReference>
<dbReference type="SUPFAM" id="SSF110455">
    <property type="entry name" value="Toprim domain"/>
    <property type="match status" value="1"/>
</dbReference>
<keyword evidence="3" id="KW-1185">Reference proteome</keyword>
<dbReference type="KEGG" id="csy:CENSYa_0148"/>
<protein>
    <submittedName>
        <fullName evidence="2">Bacterial-type DNA primase</fullName>
    </submittedName>
</protein>
<dbReference type="Proteomes" id="UP000000758">
    <property type="component" value="Chromosome"/>
</dbReference>
<proteinExistence type="predicted"/>
<dbReference type="STRING" id="414004.CENSYa_0148"/>